<feature type="region of interest" description="Disordered" evidence="1">
    <location>
        <begin position="174"/>
        <end position="194"/>
    </location>
</feature>
<organism evidence="2 3">
    <name type="scientific">Heterorhabditis bacteriophora</name>
    <name type="common">Entomopathogenic nematode worm</name>
    <dbReference type="NCBI Taxonomy" id="37862"/>
    <lineage>
        <taxon>Eukaryota</taxon>
        <taxon>Metazoa</taxon>
        <taxon>Ecdysozoa</taxon>
        <taxon>Nematoda</taxon>
        <taxon>Chromadorea</taxon>
        <taxon>Rhabditida</taxon>
        <taxon>Rhabditina</taxon>
        <taxon>Rhabditomorpha</taxon>
        <taxon>Strongyloidea</taxon>
        <taxon>Heterorhabditidae</taxon>
        <taxon>Heterorhabditis</taxon>
    </lineage>
</organism>
<evidence type="ECO:0000313" key="3">
    <source>
        <dbReference type="WBParaSite" id="Hba_08941"/>
    </source>
</evidence>
<keyword evidence="2" id="KW-1185">Reference proteome</keyword>
<dbReference type="Proteomes" id="UP000095283">
    <property type="component" value="Unplaced"/>
</dbReference>
<dbReference type="AlphaFoldDB" id="A0A1I7WUT0"/>
<evidence type="ECO:0000256" key="1">
    <source>
        <dbReference type="SAM" id="MobiDB-lite"/>
    </source>
</evidence>
<evidence type="ECO:0000313" key="2">
    <source>
        <dbReference type="Proteomes" id="UP000095283"/>
    </source>
</evidence>
<dbReference type="WBParaSite" id="Hba_08941">
    <property type="protein sequence ID" value="Hba_08941"/>
    <property type="gene ID" value="Hba_08941"/>
</dbReference>
<reference evidence="3" key="1">
    <citation type="submission" date="2016-11" db="UniProtKB">
        <authorList>
            <consortium name="WormBaseParasite"/>
        </authorList>
    </citation>
    <scope>IDENTIFICATION</scope>
</reference>
<accession>A0A1I7WUT0</accession>
<protein>
    <submittedName>
        <fullName evidence="3">Uncharacterized protein</fullName>
    </submittedName>
</protein>
<name>A0A1I7WUT0_HETBA</name>
<sequence length="194" mass="21836">MSTLRVGLKHVSNNSPALSLLHKKGNLQAALPQLSKTLQIKAPTEENKENSTQIPEAELQSSSTQTVISVLKQDIAITKEDLTSDTPSVSYWRGMVETFERDAESELERSFNFTRISRRSRRSRLSRWMNRIYIVIKYGQCNKYSHDSYQRKRDRGKGDKAIGLKGKLTGAIIGGGTGSRTSSMDQMRRIGQKS</sequence>
<proteinExistence type="predicted"/>